<reference evidence="1" key="1">
    <citation type="submission" date="2021-02" db="EMBL/GenBank/DDBJ databases">
        <authorList>
            <consortium name="DOE Joint Genome Institute"/>
            <person name="Ahrendt S."/>
            <person name="Looney B.P."/>
            <person name="Miyauchi S."/>
            <person name="Morin E."/>
            <person name="Drula E."/>
            <person name="Courty P.E."/>
            <person name="Chicoki N."/>
            <person name="Fauchery L."/>
            <person name="Kohler A."/>
            <person name="Kuo A."/>
            <person name="Labutti K."/>
            <person name="Pangilinan J."/>
            <person name="Lipzen A."/>
            <person name="Riley R."/>
            <person name="Andreopoulos W."/>
            <person name="He G."/>
            <person name="Johnson J."/>
            <person name="Barry K.W."/>
            <person name="Grigoriev I.V."/>
            <person name="Nagy L."/>
            <person name="Hibbett D."/>
            <person name="Henrissat B."/>
            <person name="Matheny P.B."/>
            <person name="Labbe J."/>
            <person name="Martin F."/>
        </authorList>
    </citation>
    <scope>NUCLEOTIDE SEQUENCE</scope>
    <source>
        <strain evidence="1">EC-137</strain>
    </source>
</reference>
<protein>
    <submittedName>
        <fullName evidence="1">Uncharacterized protein</fullName>
    </submittedName>
</protein>
<proteinExistence type="predicted"/>
<reference evidence="1" key="2">
    <citation type="journal article" date="2022" name="New Phytol.">
        <title>Evolutionary transition to the ectomycorrhizal habit in the genomes of a hyperdiverse lineage of mushroom-forming fungi.</title>
        <authorList>
            <person name="Looney B."/>
            <person name="Miyauchi S."/>
            <person name="Morin E."/>
            <person name="Drula E."/>
            <person name="Courty P.E."/>
            <person name="Kohler A."/>
            <person name="Kuo A."/>
            <person name="LaButti K."/>
            <person name="Pangilinan J."/>
            <person name="Lipzen A."/>
            <person name="Riley R."/>
            <person name="Andreopoulos W."/>
            <person name="He G."/>
            <person name="Johnson J."/>
            <person name="Nolan M."/>
            <person name="Tritt A."/>
            <person name="Barry K.W."/>
            <person name="Grigoriev I.V."/>
            <person name="Nagy L.G."/>
            <person name="Hibbett D."/>
            <person name="Henrissat B."/>
            <person name="Matheny P.B."/>
            <person name="Labbe J."/>
            <person name="Martin F.M."/>
        </authorList>
    </citation>
    <scope>NUCLEOTIDE SEQUENCE</scope>
    <source>
        <strain evidence="1">EC-137</strain>
    </source>
</reference>
<comment type="caution">
    <text evidence="1">The sequence shown here is derived from an EMBL/GenBank/DDBJ whole genome shotgun (WGS) entry which is preliminary data.</text>
</comment>
<dbReference type="EMBL" id="MU273465">
    <property type="protein sequence ID" value="KAI0037216.1"/>
    <property type="molecule type" value="Genomic_DNA"/>
</dbReference>
<evidence type="ECO:0000313" key="1">
    <source>
        <dbReference type="EMBL" id="KAI0037216.1"/>
    </source>
</evidence>
<accession>A0ACB8R0Z9</accession>
<organism evidence="1 2">
    <name type="scientific">Vararia minispora EC-137</name>
    <dbReference type="NCBI Taxonomy" id="1314806"/>
    <lineage>
        <taxon>Eukaryota</taxon>
        <taxon>Fungi</taxon>
        <taxon>Dikarya</taxon>
        <taxon>Basidiomycota</taxon>
        <taxon>Agaricomycotina</taxon>
        <taxon>Agaricomycetes</taxon>
        <taxon>Russulales</taxon>
        <taxon>Lachnocladiaceae</taxon>
        <taxon>Vararia</taxon>
    </lineage>
</organism>
<evidence type="ECO:0000313" key="2">
    <source>
        <dbReference type="Proteomes" id="UP000814128"/>
    </source>
</evidence>
<sequence>MSAAASSAAPSRSSAAPSGSAASGAPSSAASSGSVSASSSNTIPQSAPAGSLTITSPPQTSVAFFKVASNQPITFAWSFTDLLSIPASLTVSAVCANGVTYPVGPTNGVIPGNSTSVVWDAYAFQQANPQSPLPQSTYTLNIFDERGPGAARSPGLLSPNANLRFALYTPQPYTPIASGWQCSGCNVAAADRLMPTHPAFVSVIATILVMFISGVTLLRQGAR</sequence>
<name>A0ACB8R0Z9_9AGAM</name>
<dbReference type="Proteomes" id="UP000814128">
    <property type="component" value="Unassembled WGS sequence"/>
</dbReference>
<keyword evidence="2" id="KW-1185">Reference proteome</keyword>
<gene>
    <name evidence="1" type="ORF">K488DRAFT_39467</name>
</gene>